<feature type="compositionally biased region" description="Polar residues" evidence="1">
    <location>
        <begin position="126"/>
        <end position="135"/>
    </location>
</feature>
<organism evidence="2 3">
    <name type="scientific">Achaetomium macrosporum</name>
    <dbReference type="NCBI Taxonomy" id="79813"/>
    <lineage>
        <taxon>Eukaryota</taxon>
        <taxon>Fungi</taxon>
        <taxon>Dikarya</taxon>
        <taxon>Ascomycota</taxon>
        <taxon>Pezizomycotina</taxon>
        <taxon>Sordariomycetes</taxon>
        <taxon>Sordariomycetidae</taxon>
        <taxon>Sordariales</taxon>
        <taxon>Chaetomiaceae</taxon>
        <taxon>Achaetomium</taxon>
    </lineage>
</organism>
<feature type="region of interest" description="Disordered" evidence="1">
    <location>
        <begin position="161"/>
        <end position="186"/>
    </location>
</feature>
<evidence type="ECO:0000256" key="1">
    <source>
        <dbReference type="SAM" id="MobiDB-lite"/>
    </source>
</evidence>
<evidence type="ECO:0000313" key="2">
    <source>
        <dbReference type="EMBL" id="KAK4233253.1"/>
    </source>
</evidence>
<protein>
    <submittedName>
        <fullName evidence="2">Uncharacterized protein</fullName>
    </submittedName>
</protein>
<name>A0AAN7H6M6_9PEZI</name>
<reference evidence="2" key="2">
    <citation type="submission" date="2023-05" db="EMBL/GenBank/DDBJ databases">
        <authorList>
            <consortium name="Lawrence Berkeley National Laboratory"/>
            <person name="Steindorff A."/>
            <person name="Hensen N."/>
            <person name="Bonometti L."/>
            <person name="Westerberg I."/>
            <person name="Brannstrom I.O."/>
            <person name="Guillou S."/>
            <person name="Cros-Aarteil S."/>
            <person name="Calhoun S."/>
            <person name="Haridas S."/>
            <person name="Kuo A."/>
            <person name="Mondo S."/>
            <person name="Pangilinan J."/>
            <person name="Riley R."/>
            <person name="Labutti K."/>
            <person name="Andreopoulos B."/>
            <person name="Lipzen A."/>
            <person name="Chen C."/>
            <person name="Yanf M."/>
            <person name="Daum C."/>
            <person name="Ng V."/>
            <person name="Clum A."/>
            <person name="Ohm R."/>
            <person name="Martin F."/>
            <person name="Silar P."/>
            <person name="Natvig D."/>
            <person name="Lalanne C."/>
            <person name="Gautier V."/>
            <person name="Ament-Velasquez S.L."/>
            <person name="Kruys A."/>
            <person name="Hutchinson M.I."/>
            <person name="Powell A.J."/>
            <person name="Barry K."/>
            <person name="Miller A.N."/>
            <person name="Grigoriev I.V."/>
            <person name="Debuchy R."/>
            <person name="Gladieux P."/>
            <person name="Thoren M.H."/>
            <person name="Johannesson H."/>
        </authorList>
    </citation>
    <scope>NUCLEOTIDE SEQUENCE</scope>
    <source>
        <strain evidence="2">CBS 532.94</strain>
    </source>
</reference>
<feature type="region of interest" description="Disordered" evidence="1">
    <location>
        <begin position="123"/>
        <end position="147"/>
    </location>
</feature>
<proteinExistence type="predicted"/>
<sequence length="327" mass="36744">MEQDEGGTAHESQSDQVTLLLQQLDNFERAPKTLPESWREVQQAVYDSTARIFLDEGQFPAWLAYFLTKNAANKQSHFNGKAKLNQLVNDLEKQTIASRRLLAARVGTAIPPERRERINSLHKKTMTSSQISPNSTKRRHNNGCPPTVSKILLSPNAIPRSVHRHHDSLSRTAQVPAHSVDSSSCSSEDKQVLVNASLKQAIYLFPPDLSDSIKRHPNPRNGNILTIGCQMSLEVIEDKVQHLARELLQYLRSGRTKIMPNPKLTLTGYRRDVLSSTFGCETSGTIEKSPKYQDEAMQWHDTTDYISIVISASAQEGAVIYTNKLFR</sequence>
<dbReference type="AlphaFoldDB" id="A0AAN7H6M6"/>
<accession>A0AAN7H6M6</accession>
<dbReference type="Proteomes" id="UP001303760">
    <property type="component" value="Unassembled WGS sequence"/>
</dbReference>
<gene>
    <name evidence="2" type="ORF">C8A03DRAFT_48136</name>
</gene>
<keyword evidence="3" id="KW-1185">Reference proteome</keyword>
<comment type="caution">
    <text evidence="2">The sequence shown here is derived from an EMBL/GenBank/DDBJ whole genome shotgun (WGS) entry which is preliminary data.</text>
</comment>
<reference evidence="2" key="1">
    <citation type="journal article" date="2023" name="Mol. Phylogenet. Evol.">
        <title>Genome-scale phylogeny and comparative genomics of the fungal order Sordariales.</title>
        <authorList>
            <person name="Hensen N."/>
            <person name="Bonometti L."/>
            <person name="Westerberg I."/>
            <person name="Brannstrom I.O."/>
            <person name="Guillou S."/>
            <person name="Cros-Aarteil S."/>
            <person name="Calhoun S."/>
            <person name="Haridas S."/>
            <person name="Kuo A."/>
            <person name="Mondo S."/>
            <person name="Pangilinan J."/>
            <person name="Riley R."/>
            <person name="LaButti K."/>
            <person name="Andreopoulos B."/>
            <person name="Lipzen A."/>
            <person name="Chen C."/>
            <person name="Yan M."/>
            <person name="Daum C."/>
            <person name="Ng V."/>
            <person name="Clum A."/>
            <person name="Steindorff A."/>
            <person name="Ohm R.A."/>
            <person name="Martin F."/>
            <person name="Silar P."/>
            <person name="Natvig D.O."/>
            <person name="Lalanne C."/>
            <person name="Gautier V."/>
            <person name="Ament-Velasquez S.L."/>
            <person name="Kruys A."/>
            <person name="Hutchinson M.I."/>
            <person name="Powell A.J."/>
            <person name="Barry K."/>
            <person name="Miller A.N."/>
            <person name="Grigoriev I.V."/>
            <person name="Debuchy R."/>
            <person name="Gladieux P."/>
            <person name="Hiltunen Thoren M."/>
            <person name="Johannesson H."/>
        </authorList>
    </citation>
    <scope>NUCLEOTIDE SEQUENCE</scope>
    <source>
        <strain evidence="2">CBS 532.94</strain>
    </source>
</reference>
<dbReference type="EMBL" id="MU860610">
    <property type="protein sequence ID" value="KAK4233253.1"/>
    <property type="molecule type" value="Genomic_DNA"/>
</dbReference>
<evidence type="ECO:0000313" key="3">
    <source>
        <dbReference type="Proteomes" id="UP001303760"/>
    </source>
</evidence>